<evidence type="ECO:0000313" key="1">
    <source>
        <dbReference type="EMBL" id="KAF1987434.1"/>
    </source>
</evidence>
<accession>A0A6G1H2Z5</accession>
<dbReference type="EMBL" id="ML977152">
    <property type="protein sequence ID" value="KAF1987434.1"/>
    <property type="molecule type" value="Genomic_DNA"/>
</dbReference>
<keyword evidence="2" id="KW-1185">Reference proteome</keyword>
<sequence>MAQRRCQRPAPLGIQTSDLSVHQSNHRRGALMSCDHAKPSSLRWASWQRALLLASTAAELRLPALGPPLHMEVASTRGCDGWDWKEGGHEIVCFMVLEVKQVDQSPFSILRSRCSASNVILVSLLTCMNWRAHGLPSSSTHCSGPLAGSLSLKGAAVFGSDCSPTTSLRGRTPAGQLFWNRRPRSS</sequence>
<gene>
    <name evidence="1" type="ORF">K402DRAFT_48662</name>
</gene>
<evidence type="ECO:0000313" key="2">
    <source>
        <dbReference type="Proteomes" id="UP000800041"/>
    </source>
</evidence>
<name>A0A6G1H2Z5_9PEZI</name>
<reference evidence="1" key="1">
    <citation type="journal article" date="2020" name="Stud. Mycol.">
        <title>101 Dothideomycetes genomes: a test case for predicting lifestyles and emergence of pathogens.</title>
        <authorList>
            <person name="Haridas S."/>
            <person name="Albert R."/>
            <person name="Binder M."/>
            <person name="Bloem J."/>
            <person name="Labutti K."/>
            <person name="Salamov A."/>
            <person name="Andreopoulos B."/>
            <person name="Baker S."/>
            <person name="Barry K."/>
            <person name="Bills G."/>
            <person name="Bluhm B."/>
            <person name="Cannon C."/>
            <person name="Castanera R."/>
            <person name="Culley D."/>
            <person name="Daum C."/>
            <person name="Ezra D."/>
            <person name="Gonzalez J."/>
            <person name="Henrissat B."/>
            <person name="Kuo A."/>
            <person name="Liang C."/>
            <person name="Lipzen A."/>
            <person name="Lutzoni F."/>
            <person name="Magnuson J."/>
            <person name="Mondo S."/>
            <person name="Nolan M."/>
            <person name="Ohm R."/>
            <person name="Pangilinan J."/>
            <person name="Park H.-J."/>
            <person name="Ramirez L."/>
            <person name="Alfaro M."/>
            <person name="Sun H."/>
            <person name="Tritt A."/>
            <person name="Yoshinaga Y."/>
            <person name="Zwiers L.-H."/>
            <person name="Turgeon B."/>
            <person name="Goodwin S."/>
            <person name="Spatafora J."/>
            <person name="Crous P."/>
            <person name="Grigoriev I."/>
        </authorList>
    </citation>
    <scope>NUCLEOTIDE SEQUENCE</scope>
    <source>
        <strain evidence="1">CBS 113979</strain>
    </source>
</reference>
<protein>
    <submittedName>
        <fullName evidence="1">Uncharacterized protein</fullName>
    </submittedName>
</protein>
<proteinExistence type="predicted"/>
<dbReference type="Proteomes" id="UP000800041">
    <property type="component" value="Unassembled WGS sequence"/>
</dbReference>
<dbReference type="AlphaFoldDB" id="A0A6G1H2Z5"/>
<organism evidence="1 2">
    <name type="scientific">Aulographum hederae CBS 113979</name>
    <dbReference type="NCBI Taxonomy" id="1176131"/>
    <lineage>
        <taxon>Eukaryota</taxon>
        <taxon>Fungi</taxon>
        <taxon>Dikarya</taxon>
        <taxon>Ascomycota</taxon>
        <taxon>Pezizomycotina</taxon>
        <taxon>Dothideomycetes</taxon>
        <taxon>Pleosporomycetidae</taxon>
        <taxon>Aulographales</taxon>
        <taxon>Aulographaceae</taxon>
    </lineage>
</organism>